<keyword evidence="10" id="KW-1185">Reference proteome</keyword>
<feature type="domain" description="Protein kinase" evidence="8">
    <location>
        <begin position="19"/>
        <end position="296"/>
    </location>
</feature>
<keyword evidence="3 9" id="KW-0418">Kinase</keyword>
<keyword evidence="2 5" id="KW-0547">Nucleotide-binding</keyword>
<dbReference type="Proteomes" id="UP001320119">
    <property type="component" value="Chromosome"/>
</dbReference>
<protein>
    <submittedName>
        <fullName evidence="9">Non-specific serine/threonine protein kinase</fullName>
        <ecNumber evidence="9">2.7.11.1</ecNumber>
    </submittedName>
</protein>
<dbReference type="KEGG" id="marq:MARGE09_P1509"/>
<evidence type="ECO:0000313" key="9">
    <source>
        <dbReference type="EMBL" id="BCD97308.1"/>
    </source>
</evidence>
<keyword evidence="7" id="KW-0472">Membrane</keyword>
<dbReference type="InterPro" id="IPR000719">
    <property type="entry name" value="Prot_kinase_dom"/>
</dbReference>
<dbReference type="PANTHER" id="PTHR43289:SF6">
    <property type="entry name" value="SERINE_THREONINE-PROTEIN KINASE NEKL-3"/>
    <property type="match status" value="1"/>
</dbReference>
<evidence type="ECO:0000256" key="3">
    <source>
        <dbReference type="ARBA" id="ARBA00022777"/>
    </source>
</evidence>
<evidence type="ECO:0000256" key="1">
    <source>
        <dbReference type="ARBA" id="ARBA00022679"/>
    </source>
</evidence>
<dbReference type="PROSITE" id="PS00107">
    <property type="entry name" value="PROTEIN_KINASE_ATP"/>
    <property type="match status" value="1"/>
</dbReference>
<dbReference type="Gene3D" id="3.30.200.20">
    <property type="entry name" value="Phosphorylase Kinase, domain 1"/>
    <property type="match status" value="1"/>
</dbReference>
<dbReference type="PROSITE" id="PS00108">
    <property type="entry name" value="PROTEIN_KINASE_ST"/>
    <property type="match status" value="1"/>
</dbReference>
<dbReference type="RefSeq" id="WP_236986780.1">
    <property type="nucleotide sequence ID" value="NZ_AP023086.1"/>
</dbReference>
<reference evidence="9 10" key="1">
    <citation type="journal article" date="2022" name="IScience">
        <title>An ultrasensitive nanofiber-based assay for enzymatic hydrolysis and deep-sea microbial degradation of cellulose.</title>
        <authorList>
            <person name="Tsudome M."/>
            <person name="Tachioka M."/>
            <person name="Miyazaki M."/>
            <person name="Uchimura K."/>
            <person name="Tsuda M."/>
            <person name="Takaki Y."/>
            <person name="Deguchi S."/>
        </authorList>
    </citation>
    <scope>NUCLEOTIDE SEQUENCE [LARGE SCALE GENOMIC DNA]</scope>
    <source>
        <strain evidence="9 10">GE09</strain>
    </source>
</reference>
<keyword evidence="7" id="KW-0812">Transmembrane</keyword>
<organism evidence="9 10">
    <name type="scientific">Marinagarivorans cellulosilyticus</name>
    <dbReference type="NCBI Taxonomy" id="2721545"/>
    <lineage>
        <taxon>Bacteria</taxon>
        <taxon>Pseudomonadati</taxon>
        <taxon>Pseudomonadota</taxon>
        <taxon>Gammaproteobacteria</taxon>
        <taxon>Cellvibrionales</taxon>
        <taxon>Cellvibrionaceae</taxon>
        <taxon>Marinagarivorans</taxon>
    </lineage>
</organism>
<dbReference type="Gene3D" id="1.10.510.10">
    <property type="entry name" value="Transferase(Phosphotransferase) domain 1"/>
    <property type="match status" value="1"/>
</dbReference>
<dbReference type="EMBL" id="AP023086">
    <property type="protein sequence ID" value="BCD97308.1"/>
    <property type="molecule type" value="Genomic_DNA"/>
</dbReference>
<accession>A0AAN2BJS6</accession>
<dbReference type="GO" id="GO:0004674">
    <property type="term" value="F:protein serine/threonine kinase activity"/>
    <property type="evidence" value="ECO:0007669"/>
    <property type="project" value="UniProtKB-KW"/>
</dbReference>
<feature type="binding site" evidence="5">
    <location>
        <position position="48"/>
    </location>
    <ligand>
        <name>ATP</name>
        <dbReference type="ChEBI" id="CHEBI:30616"/>
    </ligand>
</feature>
<dbReference type="GO" id="GO:0005524">
    <property type="term" value="F:ATP binding"/>
    <property type="evidence" value="ECO:0007669"/>
    <property type="project" value="UniProtKB-UniRule"/>
</dbReference>
<keyword evidence="7" id="KW-1133">Transmembrane helix</keyword>
<gene>
    <name evidence="9" type="ORF">MARGE09_P1509</name>
</gene>
<evidence type="ECO:0000256" key="4">
    <source>
        <dbReference type="ARBA" id="ARBA00022840"/>
    </source>
</evidence>
<sequence length="597" mass="65758">MKQLEVKDALPKGFKLHWYEIQGVLGRGGFGITYLARDTNLDCNVAIKEYFPIEYASREGHTQSLEPTTADNNNVYAWGLEKFVIEARTLAKFSHKNIVRVSSVFDQNNTAYMVMDLEAGQSLSEVISAKVQFTESQLTNMLVGLMDGLEFVHSKGFIHRDIKPANIILRADGEPVLLDFGSARGALKQTTKLTSLVSFGYTPFEQYNASSDQQGAWTDVYALAGTFHHMLLGTKPAEAMARATALMNGKPDPQLPLVDCEALGFSHQFLATLDAGLGFRVEERPQSMSSWKQMLLEEVSPKARKKALSAAKVGAKDRTVLMPAASNDSVTSFRGKKAGDFNAERSAPWGIIVTAVLLLGVAGGGGFWFWQQSSSKPVAPASALAPTEAEDKDQKIVDLQSELQQADSLATERAAELAEIKAERARRAEQQRLEEERLEAERLAEEVRLAEEAKKAEEAKLAELEKKKALEAKKLAEKKRKQELAAKKAKFDNEAKNLVAGFIATFKRKDHASLIDNYVIPKDKQVFVQQLMGAYKSFSLSSEPIESNAAKQTAQTVITITSIRANNGSIVKPGAAWRDIPVEIKKSANGKLALYWL</sequence>
<dbReference type="SMART" id="SM00220">
    <property type="entry name" value="S_TKc"/>
    <property type="match status" value="1"/>
</dbReference>
<evidence type="ECO:0000256" key="6">
    <source>
        <dbReference type="SAM" id="Coils"/>
    </source>
</evidence>
<dbReference type="SUPFAM" id="SSF56112">
    <property type="entry name" value="Protein kinase-like (PK-like)"/>
    <property type="match status" value="1"/>
</dbReference>
<dbReference type="Pfam" id="PF00069">
    <property type="entry name" value="Pkinase"/>
    <property type="match status" value="1"/>
</dbReference>
<name>A0AAN2BJS6_9GAMM</name>
<evidence type="ECO:0000313" key="10">
    <source>
        <dbReference type="Proteomes" id="UP001320119"/>
    </source>
</evidence>
<dbReference type="InterPro" id="IPR008271">
    <property type="entry name" value="Ser/Thr_kinase_AS"/>
</dbReference>
<evidence type="ECO:0000256" key="7">
    <source>
        <dbReference type="SAM" id="Phobius"/>
    </source>
</evidence>
<feature type="transmembrane region" description="Helical" evidence="7">
    <location>
        <begin position="349"/>
        <end position="370"/>
    </location>
</feature>
<dbReference type="EC" id="2.7.11.1" evidence="9"/>
<evidence type="ECO:0000256" key="5">
    <source>
        <dbReference type="PROSITE-ProRule" id="PRU10141"/>
    </source>
</evidence>
<keyword evidence="1 9" id="KW-0808">Transferase</keyword>
<dbReference type="InterPro" id="IPR011009">
    <property type="entry name" value="Kinase-like_dom_sf"/>
</dbReference>
<dbReference type="AlphaFoldDB" id="A0AAN2BJS6"/>
<dbReference type="PANTHER" id="PTHR43289">
    <property type="entry name" value="MITOGEN-ACTIVATED PROTEIN KINASE KINASE KINASE 20-RELATED"/>
    <property type="match status" value="1"/>
</dbReference>
<keyword evidence="9" id="KW-0723">Serine/threonine-protein kinase</keyword>
<proteinExistence type="predicted"/>
<dbReference type="InterPro" id="IPR017441">
    <property type="entry name" value="Protein_kinase_ATP_BS"/>
</dbReference>
<dbReference type="PROSITE" id="PS50011">
    <property type="entry name" value="PROTEIN_KINASE_DOM"/>
    <property type="match status" value="1"/>
</dbReference>
<keyword evidence="4 5" id="KW-0067">ATP-binding</keyword>
<evidence type="ECO:0000259" key="8">
    <source>
        <dbReference type="PROSITE" id="PS50011"/>
    </source>
</evidence>
<keyword evidence="6" id="KW-0175">Coiled coil</keyword>
<dbReference type="CDD" id="cd14014">
    <property type="entry name" value="STKc_PknB_like"/>
    <property type="match status" value="1"/>
</dbReference>
<feature type="coiled-coil region" evidence="6">
    <location>
        <begin position="389"/>
        <end position="487"/>
    </location>
</feature>
<evidence type="ECO:0000256" key="2">
    <source>
        <dbReference type="ARBA" id="ARBA00022741"/>
    </source>
</evidence>